<comment type="subcellular location">
    <subcellularLocation>
        <location evidence="1">Cytoplasm</location>
    </subcellularLocation>
</comment>
<dbReference type="EMBL" id="KZ819329">
    <property type="protein sequence ID" value="PWN19930.1"/>
    <property type="molecule type" value="Genomic_DNA"/>
</dbReference>
<accession>A0A316U430</accession>
<keyword evidence="10" id="KW-1185">Reference proteome</keyword>
<feature type="region of interest" description="Disordered" evidence="7">
    <location>
        <begin position="555"/>
        <end position="581"/>
    </location>
</feature>
<dbReference type="PROSITE" id="PS50800">
    <property type="entry name" value="SAP"/>
    <property type="match status" value="1"/>
</dbReference>
<dbReference type="GO" id="GO:0000175">
    <property type="term" value="F:3'-5'-RNA exonuclease activity"/>
    <property type="evidence" value="ECO:0007669"/>
    <property type="project" value="InterPro"/>
</dbReference>
<dbReference type="InterPro" id="IPR013520">
    <property type="entry name" value="Ribonucl_H"/>
</dbReference>
<dbReference type="AlphaFoldDB" id="A0A316U430"/>
<organism evidence="9 10">
    <name type="scientific">Pseudomicrostroma glucosiphilum</name>
    <dbReference type="NCBI Taxonomy" id="1684307"/>
    <lineage>
        <taxon>Eukaryota</taxon>
        <taxon>Fungi</taxon>
        <taxon>Dikarya</taxon>
        <taxon>Basidiomycota</taxon>
        <taxon>Ustilaginomycotina</taxon>
        <taxon>Exobasidiomycetes</taxon>
        <taxon>Microstromatales</taxon>
        <taxon>Microstromatales incertae sedis</taxon>
        <taxon>Pseudomicrostroma</taxon>
    </lineage>
</organism>
<dbReference type="InterPro" id="IPR012337">
    <property type="entry name" value="RNaseH-like_sf"/>
</dbReference>
<sequence length="581" mass="63328">MTSHLSVPALRTRLEDLDLPSNGKKPELQRRLRKALARIKAEEERIESGAPRDEDLDLSQWRPKYTEYLVVDVEATCEDGRMAGFGYPNEIIELPVLLLRLPPPTSSNVEPELIDTFHTYVRPVFQPVLTDFCKTLTGISQAQVDSAPSFPEALSLLYQFLHKHDLLDVQTASSCATNGSRAADPFLDPFSAEHRSSLKRNVLFCSHGPFDIRDFIPKACWINGFAYGPPVWLRKCAILDVRKTTLGLAYVGKVDERGGEGVKLASHASMELEASSREDGEAEPVGNEDTQPSSSSSSAAPQKIQRHFDSTIPGLLLLLHLEPFQGQLHSGLDDTRNLARVVAEVVRRVIAGARSWSDESRWDEPIEEEQEQGENTLEGEEQKVLNGLGKVTLKEGANGDVASNGHPTPPVRATRPPVVPLAPHIRDQLLTPNVYLPEYPPPPPLPSSLASPSRGAQSSAPLSAANLLPSARSNGPARLMTAASSSNGAEVEESFSGDETTARRLLKGGSVYYPKRWAWMGKREGVVRWDLEVVVEEEKRREKWIGAREGVGNQRGAAAAAAAAGGGGGRGGRGHPRTGWA</sequence>
<feature type="region of interest" description="Disordered" evidence="7">
    <location>
        <begin position="395"/>
        <end position="418"/>
    </location>
</feature>
<feature type="region of interest" description="Disordered" evidence="7">
    <location>
        <begin position="269"/>
        <end position="304"/>
    </location>
</feature>
<dbReference type="OrthoDB" id="448399at2759"/>
<feature type="region of interest" description="Disordered" evidence="7">
    <location>
        <begin position="357"/>
        <end position="379"/>
    </location>
</feature>
<evidence type="ECO:0000256" key="2">
    <source>
        <dbReference type="ARBA" id="ARBA00022490"/>
    </source>
</evidence>
<evidence type="ECO:0000256" key="5">
    <source>
        <dbReference type="ARBA" id="ARBA00022839"/>
    </source>
</evidence>
<keyword evidence="6" id="KW-0943">RNA-mediated gene silencing</keyword>
<dbReference type="STRING" id="1684307.A0A316U430"/>
<evidence type="ECO:0000313" key="9">
    <source>
        <dbReference type="EMBL" id="PWN19930.1"/>
    </source>
</evidence>
<feature type="compositionally biased region" description="Low complexity" evidence="7">
    <location>
        <begin position="447"/>
        <end position="474"/>
    </location>
</feature>
<proteinExistence type="predicted"/>
<evidence type="ECO:0000256" key="3">
    <source>
        <dbReference type="ARBA" id="ARBA00022722"/>
    </source>
</evidence>
<dbReference type="PANTHER" id="PTHR23044">
    <property type="entry name" value="3'-5' EXONUCLEASE ERI1-RELATED"/>
    <property type="match status" value="1"/>
</dbReference>
<name>A0A316U430_9BASI</name>
<dbReference type="Pfam" id="PF02037">
    <property type="entry name" value="SAP"/>
    <property type="match status" value="1"/>
</dbReference>
<dbReference type="GO" id="GO:0031047">
    <property type="term" value="P:regulatory ncRNA-mediated gene silencing"/>
    <property type="evidence" value="ECO:0007669"/>
    <property type="project" value="UniProtKB-KW"/>
</dbReference>
<dbReference type="Gene3D" id="3.30.420.10">
    <property type="entry name" value="Ribonuclease H-like superfamily/Ribonuclease H"/>
    <property type="match status" value="1"/>
</dbReference>
<dbReference type="Pfam" id="PF00929">
    <property type="entry name" value="RNase_T"/>
    <property type="match status" value="1"/>
</dbReference>
<dbReference type="InterPro" id="IPR003034">
    <property type="entry name" value="SAP_dom"/>
</dbReference>
<keyword evidence="5" id="KW-0269">Exonuclease</keyword>
<dbReference type="SUPFAM" id="SSF53098">
    <property type="entry name" value="Ribonuclease H-like"/>
    <property type="match status" value="1"/>
</dbReference>
<dbReference type="InterPro" id="IPR051274">
    <property type="entry name" value="3-5_Exoribonuclease"/>
</dbReference>
<evidence type="ECO:0000259" key="8">
    <source>
        <dbReference type="PROSITE" id="PS50800"/>
    </source>
</evidence>
<dbReference type="GO" id="GO:0005737">
    <property type="term" value="C:cytoplasm"/>
    <property type="evidence" value="ECO:0007669"/>
    <property type="project" value="UniProtKB-SubCell"/>
</dbReference>
<dbReference type="PANTHER" id="PTHR23044:SF61">
    <property type="entry name" value="3'-5' EXORIBONUCLEASE 1-RELATED"/>
    <property type="match status" value="1"/>
</dbReference>
<feature type="compositionally biased region" description="Basic residues" evidence="7">
    <location>
        <begin position="572"/>
        <end position="581"/>
    </location>
</feature>
<dbReference type="GeneID" id="37011501"/>
<evidence type="ECO:0000256" key="1">
    <source>
        <dbReference type="ARBA" id="ARBA00004496"/>
    </source>
</evidence>
<keyword evidence="2" id="KW-0963">Cytoplasm</keyword>
<evidence type="ECO:0000256" key="4">
    <source>
        <dbReference type="ARBA" id="ARBA00022801"/>
    </source>
</evidence>
<reference evidence="9 10" key="1">
    <citation type="journal article" date="2018" name="Mol. Biol. Evol.">
        <title>Broad Genomic Sampling Reveals a Smut Pathogenic Ancestry of the Fungal Clade Ustilaginomycotina.</title>
        <authorList>
            <person name="Kijpornyongpan T."/>
            <person name="Mondo S.J."/>
            <person name="Barry K."/>
            <person name="Sandor L."/>
            <person name="Lee J."/>
            <person name="Lipzen A."/>
            <person name="Pangilinan J."/>
            <person name="LaButti K."/>
            <person name="Hainaut M."/>
            <person name="Henrissat B."/>
            <person name="Grigoriev I.V."/>
            <person name="Spatafora J.W."/>
            <person name="Aime M.C."/>
        </authorList>
    </citation>
    <scope>NUCLEOTIDE SEQUENCE [LARGE SCALE GENOMIC DNA]</scope>
    <source>
        <strain evidence="9 10">MCA 4718</strain>
    </source>
</reference>
<keyword evidence="4" id="KW-0378">Hydrolase</keyword>
<evidence type="ECO:0000256" key="7">
    <source>
        <dbReference type="SAM" id="MobiDB-lite"/>
    </source>
</evidence>
<protein>
    <recommendedName>
        <fullName evidence="8">SAP domain-containing protein</fullName>
    </recommendedName>
</protein>
<keyword evidence="3" id="KW-0540">Nuclease</keyword>
<dbReference type="Proteomes" id="UP000245942">
    <property type="component" value="Unassembled WGS sequence"/>
</dbReference>
<dbReference type="InterPro" id="IPR047201">
    <property type="entry name" value="ERI-1_3'hExo-like"/>
</dbReference>
<evidence type="ECO:0000256" key="6">
    <source>
        <dbReference type="ARBA" id="ARBA00023158"/>
    </source>
</evidence>
<dbReference type="SMART" id="SM00479">
    <property type="entry name" value="EXOIII"/>
    <property type="match status" value="1"/>
</dbReference>
<gene>
    <name evidence="9" type="ORF">BCV69DRAFT_213560</name>
</gene>
<dbReference type="GO" id="GO:0003676">
    <property type="term" value="F:nucleic acid binding"/>
    <property type="evidence" value="ECO:0007669"/>
    <property type="project" value="InterPro"/>
</dbReference>
<feature type="region of interest" description="Disordered" evidence="7">
    <location>
        <begin position="433"/>
        <end position="499"/>
    </location>
</feature>
<dbReference type="CDD" id="cd06133">
    <property type="entry name" value="ERI-1_3'hExo_like"/>
    <property type="match status" value="1"/>
</dbReference>
<dbReference type="RefSeq" id="XP_025347090.1">
    <property type="nucleotide sequence ID" value="XM_025489767.1"/>
</dbReference>
<feature type="domain" description="SAP" evidence="8">
    <location>
        <begin position="2"/>
        <end position="36"/>
    </location>
</feature>
<dbReference type="InterPro" id="IPR036397">
    <property type="entry name" value="RNaseH_sf"/>
</dbReference>
<evidence type="ECO:0000313" key="10">
    <source>
        <dbReference type="Proteomes" id="UP000245942"/>
    </source>
</evidence>
<dbReference type="SMART" id="SM00513">
    <property type="entry name" value="SAP"/>
    <property type="match status" value="1"/>
</dbReference>